<reference evidence="1 2" key="3">
    <citation type="submission" date="2022-01" db="EMBL/GenBank/DDBJ databases">
        <authorList>
            <person name="Zhou L.Y."/>
        </authorList>
    </citation>
    <scope>NUCLEOTIDE SEQUENCE [LARGE SCALE GENOMIC DNA]</scope>
    <source>
        <strain evidence="1 2">TLK-CK17</strain>
    </source>
</reference>
<gene>
    <name evidence="1" type="ORF">L3V18_04240</name>
</gene>
<keyword evidence="2" id="KW-1185">Reference proteome</keyword>
<organism evidence="1 2">
    <name type="scientific">Marilutibacter chinensis</name>
    <dbReference type="NCBI Taxonomy" id="2912247"/>
    <lineage>
        <taxon>Bacteria</taxon>
        <taxon>Pseudomonadati</taxon>
        <taxon>Pseudomonadota</taxon>
        <taxon>Gammaproteobacteria</taxon>
        <taxon>Lysobacterales</taxon>
        <taxon>Lysobacteraceae</taxon>
        <taxon>Marilutibacter</taxon>
    </lineage>
</organism>
<protein>
    <submittedName>
        <fullName evidence="1">Uncharacterized protein</fullName>
    </submittedName>
</protein>
<sequence>MKKKIIAIKPHELLKATSALRRYQRRQARLEHPEGKFDKGGRWYPEGKDEEVMGAVRSPSRSFPNSYNLACRSLAHCERLEDADHQVVLLIKRELKKAGIEDFDSEEAEALIHGLGLDAVLDEKLPVATFNHQPSRL</sequence>
<evidence type="ECO:0000313" key="2">
    <source>
        <dbReference type="Proteomes" id="UP001430796"/>
    </source>
</evidence>
<dbReference type="EMBL" id="JAKJPO010000001">
    <property type="protein sequence ID" value="MCF7220998.1"/>
    <property type="molecule type" value="Genomic_DNA"/>
</dbReference>
<reference evidence="1 2" key="2">
    <citation type="submission" date="2022-01" db="EMBL/GenBank/DDBJ databases">
        <title>Lysobacter chinensis sp. nov., a bacterium isolated from cow dung compost.</title>
        <authorList>
            <person name="Liu Y."/>
        </authorList>
    </citation>
    <scope>NUCLEOTIDE SEQUENCE [LARGE SCALE GENOMIC DNA]</scope>
    <source>
        <strain evidence="1 2">TLK-CK17</strain>
    </source>
</reference>
<name>A0ABS9HRT7_9GAMM</name>
<dbReference type="Proteomes" id="UP001430796">
    <property type="component" value="Unassembled WGS sequence"/>
</dbReference>
<accession>A0ABS9HRT7</accession>
<reference evidence="2" key="1">
    <citation type="submission" date="2022-01" db="EMBL/GenBank/DDBJ databases">
        <title>Lysobacter chinensis sp. nov., a bacterium isolated from cow dung compost.</title>
        <authorList>
            <person name="Zhou L.Y."/>
        </authorList>
    </citation>
    <scope>NUCLEOTIDE SEQUENCE [LARGE SCALE GENOMIC DNA]</scope>
    <source>
        <strain evidence="2">TLK-CK17</strain>
    </source>
</reference>
<dbReference type="RefSeq" id="WP_237053345.1">
    <property type="nucleotide sequence ID" value="NZ_JAKJPO010000001.1"/>
</dbReference>
<proteinExistence type="predicted"/>
<comment type="caution">
    <text evidence="1">The sequence shown here is derived from an EMBL/GenBank/DDBJ whole genome shotgun (WGS) entry which is preliminary data.</text>
</comment>
<evidence type="ECO:0000313" key="1">
    <source>
        <dbReference type="EMBL" id="MCF7220998.1"/>
    </source>
</evidence>